<evidence type="ECO:0000256" key="2">
    <source>
        <dbReference type="ARBA" id="ARBA00022691"/>
    </source>
</evidence>
<keyword evidence="9" id="KW-0456">Lyase</keyword>
<evidence type="ECO:0000256" key="4">
    <source>
        <dbReference type="ARBA" id="ARBA00022741"/>
    </source>
</evidence>
<dbReference type="InterPro" id="IPR006638">
    <property type="entry name" value="Elp3/MiaA/NifB-like_rSAM"/>
</dbReference>
<evidence type="ECO:0000256" key="6">
    <source>
        <dbReference type="ARBA" id="ARBA00023014"/>
    </source>
</evidence>
<sequence>MQTMLFDRYGRPLRTLRIVINNECNYRCIYCHKEGMYRNKDERALSLEELKAITKIASKLGIDRFKITGGEPLLHDDIVDIVKWLTELKPSDISMTTNGFHLATFATRLAEAGLQRVNIGLPSLNRNKFRYVTGIDALNIVIKGIDIAKDAFPKPMTINVVVLKNINEHEYLDFIGFASRFNARLRFIELEPIGEGKKDFNELYTSLDKIVEFLEGISIKKYIRDVNLRPVYVLDNGIEVEIVRWYRNHKFCLYCDRIRLYSNRTLKPCVGLNDYIDLRRCLEPKIDEECIEMMMIYINNVRKPFWSTNLT</sequence>
<dbReference type="GO" id="GO:0006777">
    <property type="term" value="P:Mo-molybdopterin cofactor biosynthetic process"/>
    <property type="evidence" value="ECO:0007669"/>
    <property type="project" value="UniProtKB-KW"/>
</dbReference>
<dbReference type="PROSITE" id="PS51918">
    <property type="entry name" value="RADICAL_SAM"/>
    <property type="match status" value="1"/>
</dbReference>
<dbReference type="Pfam" id="PF06463">
    <property type="entry name" value="Mob_synth_C"/>
    <property type="match status" value="1"/>
</dbReference>
<evidence type="ECO:0000259" key="10">
    <source>
        <dbReference type="PROSITE" id="PS51918"/>
    </source>
</evidence>
<evidence type="ECO:0000256" key="1">
    <source>
        <dbReference type="ARBA" id="ARBA00022485"/>
    </source>
</evidence>
<dbReference type="GO" id="GO:0005525">
    <property type="term" value="F:GTP binding"/>
    <property type="evidence" value="ECO:0007669"/>
    <property type="project" value="UniProtKB-KW"/>
</dbReference>
<dbReference type="InterPro" id="IPR058240">
    <property type="entry name" value="rSAM_sf"/>
</dbReference>
<dbReference type="Pfam" id="PF04055">
    <property type="entry name" value="Radical_SAM"/>
    <property type="match status" value="1"/>
</dbReference>
<dbReference type="SFLD" id="SFLDG01383">
    <property type="entry name" value="cyclic_pyranopterin_phosphate"/>
    <property type="match status" value="1"/>
</dbReference>
<keyword evidence="3" id="KW-0479">Metal-binding</keyword>
<evidence type="ECO:0000256" key="8">
    <source>
        <dbReference type="ARBA" id="ARBA00023150"/>
    </source>
</evidence>
<dbReference type="InterPro" id="IPR007197">
    <property type="entry name" value="rSAM"/>
</dbReference>
<feature type="domain" description="Radical SAM core" evidence="10">
    <location>
        <begin position="8"/>
        <end position="229"/>
    </location>
</feature>
<dbReference type="AlphaFoldDB" id="A0A7J3MZG0"/>
<dbReference type="InterPro" id="IPR013785">
    <property type="entry name" value="Aldolase_TIM"/>
</dbReference>
<dbReference type="EMBL" id="DTAU01000044">
    <property type="protein sequence ID" value="HFQ78548.1"/>
    <property type="molecule type" value="Genomic_DNA"/>
</dbReference>
<evidence type="ECO:0000256" key="5">
    <source>
        <dbReference type="ARBA" id="ARBA00023004"/>
    </source>
</evidence>
<comment type="caution">
    <text evidence="12">The sequence shown here is derived from an EMBL/GenBank/DDBJ whole genome shotgun (WGS) entry which is preliminary data.</text>
</comment>
<dbReference type="InterPro" id="IPR050105">
    <property type="entry name" value="MoCo_biosynth_MoaA/MoaC"/>
</dbReference>
<keyword evidence="6" id="KW-0411">Iron-sulfur</keyword>
<dbReference type="GO" id="GO:0046872">
    <property type="term" value="F:metal ion binding"/>
    <property type="evidence" value="ECO:0007669"/>
    <property type="project" value="UniProtKB-KW"/>
</dbReference>
<keyword evidence="7" id="KW-0342">GTP-binding</keyword>
<evidence type="ECO:0000313" key="12">
    <source>
        <dbReference type="EMBL" id="HGT98943.1"/>
    </source>
</evidence>
<evidence type="ECO:0000256" key="7">
    <source>
        <dbReference type="ARBA" id="ARBA00023134"/>
    </source>
</evidence>
<dbReference type="EMBL" id="DTDH01000159">
    <property type="protein sequence ID" value="HGT98943.1"/>
    <property type="molecule type" value="Genomic_DNA"/>
</dbReference>
<dbReference type="GO" id="GO:0061799">
    <property type="term" value="F:cyclic pyranopterin monophosphate synthase activity"/>
    <property type="evidence" value="ECO:0007669"/>
    <property type="project" value="TreeGrafter"/>
</dbReference>
<keyword evidence="5" id="KW-0408">Iron</keyword>
<dbReference type="SFLD" id="SFLDG01067">
    <property type="entry name" value="SPASM/twitch_domain_containing"/>
    <property type="match status" value="1"/>
</dbReference>
<keyword evidence="4" id="KW-0547">Nucleotide-binding</keyword>
<dbReference type="InterPro" id="IPR010505">
    <property type="entry name" value="MoaA_twitch"/>
</dbReference>
<reference evidence="12" key="1">
    <citation type="journal article" date="2020" name="mSystems">
        <title>Genome- and Community-Level Interaction Insights into Carbon Utilization and Element Cycling Functions of Hydrothermarchaeota in Hydrothermal Sediment.</title>
        <authorList>
            <person name="Zhou Z."/>
            <person name="Liu Y."/>
            <person name="Xu W."/>
            <person name="Pan J."/>
            <person name="Luo Z.H."/>
            <person name="Li M."/>
        </authorList>
    </citation>
    <scope>NUCLEOTIDE SEQUENCE [LARGE SCALE GENOMIC DNA]</scope>
    <source>
        <strain evidence="11">SpSt-629</strain>
        <strain evidence="12">SpSt-688</strain>
    </source>
</reference>
<name>A0A7J3MZG0_9CREN</name>
<organism evidence="12">
    <name type="scientific">Ignisphaera aggregans</name>
    <dbReference type="NCBI Taxonomy" id="334771"/>
    <lineage>
        <taxon>Archaea</taxon>
        <taxon>Thermoproteota</taxon>
        <taxon>Thermoprotei</taxon>
        <taxon>Desulfurococcales</taxon>
        <taxon>Desulfurococcaceae</taxon>
        <taxon>Ignisphaera</taxon>
    </lineage>
</organism>
<accession>A0A7J3MZG0</accession>
<keyword evidence="2" id="KW-0949">S-adenosyl-L-methionine</keyword>
<proteinExistence type="predicted"/>
<dbReference type="PANTHER" id="PTHR22960">
    <property type="entry name" value="MOLYBDOPTERIN COFACTOR SYNTHESIS PROTEIN A"/>
    <property type="match status" value="1"/>
</dbReference>
<dbReference type="NCBIfam" id="NF001199">
    <property type="entry name" value="PRK00164.2-1"/>
    <property type="match status" value="1"/>
</dbReference>
<dbReference type="PANTHER" id="PTHR22960:SF0">
    <property type="entry name" value="MOLYBDENUM COFACTOR BIOSYNTHESIS PROTEIN 1"/>
    <property type="match status" value="1"/>
</dbReference>
<keyword evidence="8" id="KW-0501">Molybdenum cofactor biosynthesis</keyword>
<evidence type="ECO:0000313" key="11">
    <source>
        <dbReference type="EMBL" id="HFQ78548.1"/>
    </source>
</evidence>
<dbReference type="Gene3D" id="3.20.20.70">
    <property type="entry name" value="Aldolase class I"/>
    <property type="match status" value="1"/>
</dbReference>
<dbReference type="GO" id="GO:0051539">
    <property type="term" value="F:4 iron, 4 sulfur cluster binding"/>
    <property type="evidence" value="ECO:0007669"/>
    <property type="project" value="UniProtKB-KW"/>
</dbReference>
<dbReference type="GO" id="GO:0061798">
    <property type="term" value="F:GTP 3',8'-cyclase activity"/>
    <property type="evidence" value="ECO:0007669"/>
    <property type="project" value="TreeGrafter"/>
</dbReference>
<evidence type="ECO:0000256" key="3">
    <source>
        <dbReference type="ARBA" id="ARBA00022723"/>
    </source>
</evidence>
<dbReference type="SFLD" id="SFLDS00029">
    <property type="entry name" value="Radical_SAM"/>
    <property type="match status" value="1"/>
</dbReference>
<dbReference type="SUPFAM" id="SSF102114">
    <property type="entry name" value="Radical SAM enzymes"/>
    <property type="match status" value="1"/>
</dbReference>
<dbReference type="SMART" id="SM00729">
    <property type="entry name" value="Elp3"/>
    <property type="match status" value="1"/>
</dbReference>
<dbReference type="SFLD" id="SFLDG01386">
    <property type="entry name" value="main_SPASM_domain-containing"/>
    <property type="match status" value="1"/>
</dbReference>
<evidence type="ECO:0000256" key="9">
    <source>
        <dbReference type="ARBA" id="ARBA00023239"/>
    </source>
</evidence>
<keyword evidence="1" id="KW-0004">4Fe-4S</keyword>
<dbReference type="InterPro" id="IPR040064">
    <property type="entry name" value="MoaA-like"/>
</dbReference>
<dbReference type="CDD" id="cd01335">
    <property type="entry name" value="Radical_SAM"/>
    <property type="match status" value="1"/>
</dbReference>
<gene>
    <name evidence="12" type="primary">moaA</name>
    <name evidence="11" type="ORF">ENT99_02445</name>
    <name evidence="12" type="ORF">ENU64_05895</name>
</gene>
<protein>
    <submittedName>
        <fullName evidence="12">GTP 3',8-cyclase MoaA</fullName>
    </submittedName>
</protein>